<keyword evidence="10" id="KW-1185">Reference proteome</keyword>
<feature type="compositionally biased region" description="Basic residues" evidence="6">
    <location>
        <begin position="530"/>
        <end position="542"/>
    </location>
</feature>
<dbReference type="EMBL" id="JBBBZM010000021">
    <property type="protein sequence ID" value="KAL0638478.1"/>
    <property type="molecule type" value="Genomic_DNA"/>
</dbReference>
<keyword evidence="5 7" id="KW-0472">Membrane</keyword>
<dbReference type="InterPro" id="IPR004331">
    <property type="entry name" value="SPX_dom"/>
</dbReference>
<evidence type="ECO:0000313" key="9">
    <source>
        <dbReference type="EMBL" id="KAL0638478.1"/>
    </source>
</evidence>
<dbReference type="InterPro" id="IPR042267">
    <property type="entry name" value="VTC_sf"/>
</dbReference>
<protein>
    <recommendedName>
        <fullName evidence="8">SPX domain-containing protein</fullName>
    </recommendedName>
</protein>
<feature type="transmembrane region" description="Helical" evidence="7">
    <location>
        <begin position="717"/>
        <end position="739"/>
    </location>
</feature>
<evidence type="ECO:0000256" key="1">
    <source>
        <dbReference type="ARBA" id="ARBA00004128"/>
    </source>
</evidence>
<dbReference type="Proteomes" id="UP001447188">
    <property type="component" value="Unassembled WGS sequence"/>
</dbReference>
<feature type="transmembrane region" description="Helical" evidence="7">
    <location>
        <begin position="760"/>
        <end position="780"/>
    </location>
</feature>
<comment type="subcellular location">
    <subcellularLocation>
        <location evidence="1">Vacuole membrane</location>
        <topology evidence="1">Multi-pass membrane protein</topology>
    </subcellularLocation>
</comment>
<name>A0ABR3GRG8_9PEZI</name>
<evidence type="ECO:0000256" key="5">
    <source>
        <dbReference type="ARBA" id="ARBA00023136"/>
    </source>
</evidence>
<gene>
    <name evidence="9" type="ORF">Q9L58_002414</name>
</gene>
<keyword evidence="2" id="KW-0926">Vacuole</keyword>
<keyword evidence="4 7" id="KW-1133">Transmembrane helix</keyword>
<dbReference type="Gene3D" id="3.20.100.30">
    <property type="entry name" value="VTC, catalytic tunnel domain"/>
    <property type="match status" value="1"/>
</dbReference>
<dbReference type="PANTHER" id="PTHR46140">
    <property type="entry name" value="VACUOLAR TRANSPORTER CHAPERONE 1-RELATED"/>
    <property type="match status" value="1"/>
</dbReference>
<evidence type="ECO:0000313" key="10">
    <source>
        <dbReference type="Proteomes" id="UP001447188"/>
    </source>
</evidence>
<feature type="transmembrane region" description="Helical" evidence="7">
    <location>
        <begin position="792"/>
        <end position="812"/>
    </location>
</feature>
<evidence type="ECO:0000259" key="8">
    <source>
        <dbReference type="PROSITE" id="PS51382"/>
    </source>
</evidence>
<evidence type="ECO:0000256" key="7">
    <source>
        <dbReference type="SAM" id="Phobius"/>
    </source>
</evidence>
<organism evidence="9 10">
    <name type="scientific">Discina gigas</name>
    <dbReference type="NCBI Taxonomy" id="1032678"/>
    <lineage>
        <taxon>Eukaryota</taxon>
        <taxon>Fungi</taxon>
        <taxon>Dikarya</taxon>
        <taxon>Ascomycota</taxon>
        <taxon>Pezizomycotina</taxon>
        <taxon>Pezizomycetes</taxon>
        <taxon>Pezizales</taxon>
        <taxon>Discinaceae</taxon>
        <taxon>Discina</taxon>
    </lineage>
</organism>
<proteinExistence type="predicted"/>
<keyword evidence="3 7" id="KW-0812">Transmembrane</keyword>
<comment type="caution">
    <text evidence="9">The sequence shown here is derived from an EMBL/GenBank/DDBJ whole genome shotgun (WGS) entry which is preliminary data.</text>
</comment>
<dbReference type="InterPro" id="IPR018966">
    <property type="entry name" value="VTC_domain"/>
</dbReference>
<feature type="domain" description="SPX" evidence="8">
    <location>
        <begin position="1"/>
        <end position="143"/>
    </location>
</feature>
<dbReference type="Pfam" id="PF09359">
    <property type="entry name" value="VTC"/>
    <property type="match status" value="1"/>
</dbReference>
<sequence length="818" mass="91310">MGRTLLDNLDYNEIKQLIKRYTTGKPLVQIPELKTAFEDEFFEVFMDQLGRIDLFVKSKAGEIDRRILRCNRQVAPLRRRDPTDGLTSRKASRYAKVEQEVERVSYEIQCLSRFVNVQHTGFLKLLKKYRKWTGSSHLTTRFIPVLEQPTSFRRIDFEKNVLELSDLLVVVRSGFDSFKLAAVTNQLNRPSKESPLKHSMTIDSNNAQTFTAESHAYIDTALAMSSPAANGGGKATFWVHYDHLIEVQVLLMKYLTLQITSPLSSVPSTPVGRRDSWLGSVWKDDETGVVVLDDLESFSDVQSTATIADVSRAGPRTAGQVRWCSRDQDAVVVVSDASSSVLNGGNGHSGETLEVKLKRKHVQALFETGPARSSTNTNFEITNAEDGLALEGIKDWLGRHRNVTPLVKLLTKRTRFADTPGGSPVWALLDWDIRMIKISKGMDWMNDPEESDPGRGLRNRTMMEFPHAVLEVHWEGEQVPELLRELESSHMVEIVRGFSLDVHAVAVLYRPAKMTTPFWVSALQKDIRKTPVHTPRHSRRSSSHLMFTQSSSKNTSIGGTVVHDFADGGFDSSTTLISGQDPTFGRRKLNRSKSGLSEIESIGGERYWSEFNDVTDEEEPYTILVNNRAPSDDGYDDHTLGEFIKQGFISVGTKARQFFTTRDEKSAEHQPLLRKSSILSSDSDMEAGILTNLSRPRDVRQRYTTFSQFEATRSVGKAYICCLVGSIVILVLTVILALNSKLLSHKHKFRKGGFTLDMEVCGAVLAALAFAGTGLVMFMMRRQSAGMLHQAVVWLAFASVCIGSGVVFAIVGESEVGG</sequence>
<evidence type="ECO:0000256" key="4">
    <source>
        <dbReference type="ARBA" id="ARBA00022989"/>
    </source>
</evidence>
<evidence type="ECO:0000256" key="6">
    <source>
        <dbReference type="SAM" id="MobiDB-lite"/>
    </source>
</evidence>
<reference evidence="9 10" key="1">
    <citation type="submission" date="2024-02" db="EMBL/GenBank/DDBJ databases">
        <title>Discinaceae phylogenomics.</title>
        <authorList>
            <person name="Dirks A.C."/>
            <person name="James T.Y."/>
        </authorList>
    </citation>
    <scope>NUCLEOTIDE SEQUENCE [LARGE SCALE GENOMIC DNA]</scope>
    <source>
        <strain evidence="9 10">ACD0624</strain>
    </source>
</reference>
<evidence type="ECO:0000256" key="3">
    <source>
        <dbReference type="ARBA" id="ARBA00022692"/>
    </source>
</evidence>
<dbReference type="PANTHER" id="PTHR46140:SF1">
    <property type="entry name" value="VACUOLAR TRANSPORTER CHAPERONE COMPLEX SUBUNIT 4-RELATED"/>
    <property type="match status" value="1"/>
</dbReference>
<dbReference type="PROSITE" id="PS51382">
    <property type="entry name" value="SPX"/>
    <property type="match status" value="1"/>
</dbReference>
<feature type="region of interest" description="Disordered" evidence="6">
    <location>
        <begin position="530"/>
        <end position="552"/>
    </location>
</feature>
<dbReference type="CDD" id="cd14474">
    <property type="entry name" value="SPX_YDR089W"/>
    <property type="match status" value="1"/>
</dbReference>
<evidence type="ECO:0000256" key="2">
    <source>
        <dbReference type="ARBA" id="ARBA00022554"/>
    </source>
</evidence>
<accession>A0ABR3GRG8</accession>
<dbReference type="InterPro" id="IPR051572">
    <property type="entry name" value="VTC_Complex_Subunit"/>
</dbReference>